<dbReference type="GO" id="GO:0005975">
    <property type="term" value="P:carbohydrate metabolic process"/>
    <property type="evidence" value="ECO:0007669"/>
    <property type="project" value="InterPro"/>
</dbReference>
<comment type="caution">
    <text evidence="11">The sequence shown here is derived from an EMBL/GenBank/DDBJ whole genome shotgun (WGS) entry which is preliminary data.</text>
</comment>
<dbReference type="AlphaFoldDB" id="A0AAF1KNI4"/>
<evidence type="ECO:0000256" key="1">
    <source>
        <dbReference type="ARBA" id="ARBA00000439"/>
    </source>
</evidence>
<comment type="catalytic activity">
    <reaction evidence="1 10">
        <text>Transfers a segment of a (1-&gt;4)-alpha-D-glucan to a new position in an acceptor, which may be glucose or a (1-&gt;4)-alpha-D-glucan.</text>
        <dbReference type="EC" id="2.4.1.25"/>
    </reaction>
</comment>
<sequence length="670" mass="71524">MDDTLLALSEAAGIATRWRDVRGTEHQVSPETQRALLKALGLDAETEADIADAHQRLSAPPSRPPPLIATVQGGEPLPLPGARPGHRFKLAWEEGGTLEGRLDDAGRLPTLDRVGYHRLSLDTVAMAIAVAPSRCPSLVEIGALPHLDAKPWTLAVQIPSLRRAGDGGAGDFTALGDLAEAAARHGAAGLAISPTHAQFAARSGKFLPYSPSSRLFLNPLLADPDAVLPGAAPAVVPTDAVLIDWPAVAAGRQARLRALFETASDDPRFLAFRAEGGRALEEHARFEALHTHLLASDASLWHWRDWPMALRSPQAPGVQAFAREHAGEVAFHAFCQWIADASLADAAARAGAAGMPLGLIADLAVGTDGAGSHAWQRQDSILDAASVGAPPDIFSPLGQDWGLATFSPLSLAAHGFAAFIEMLRANLRHAGGLRIDHAMGLRRLWLVPRGAGPADGAYLRYPLREMLHLLALEAHRHAAIVMGEDLGTLPEGFAQDITDAGMLGMRVLWFERGEAGGFRDPAHWTREAAAMTTTHDLPTVVGWWRGRDIDWREDLALLPDADAERRAREAERESLWQCLSATGSASGPRPAEDNPIPFLDAAIAQVGRSACELAILPLEDAMAEVEQPNLPGTVEGHPNWERRMPGEAATMLDAPDVAARLASFTAARRA</sequence>
<dbReference type="PANTHER" id="PTHR32438:SF5">
    <property type="entry name" value="4-ALPHA-GLUCANOTRANSFERASE DPE1, CHLOROPLASTIC_AMYLOPLASTIC"/>
    <property type="match status" value="1"/>
</dbReference>
<evidence type="ECO:0000256" key="9">
    <source>
        <dbReference type="ARBA" id="ARBA00031501"/>
    </source>
</evidence>
<gene>
    <name evidence="11" type="primary">malQ</name>
    <name evidence="11" type="ORF">GXW79_06010</name>
</gene>
<comment type="similarity">
    <text evidence="2 10">Belongs to the disproportionating enzyme family.</text>
</comment>
<dbReference type="InterPro" id="IPR003385">
    <property type="entry name" value="Glyco_hydro_77"/>
</dbReference>
<dbReference type="SUPFAM" id="SSF51445">
    <property type="entry name" value="(Trans)glycosidases"/>
    <property type="match status" value="1"/>
</dbReference>
<dbReference type="EC" id="2.4.1.25" evidence="3 10"/>
<evidence type="ECO:0000256" key="5">
    <source>
        <dbReference type="ARBA" id="ARBA00022676"/>
    </source>
</evidence>
<reference evidence="11" key="2">
    <citation type="journal article" date="2021" name="Syst. Appl. Microbiol.">
        <title>Roseomonas hellenica sp. nov., isolated from roots of wild-growing Alkanna tinctoria.</title>
        <authorList>
            <person name="Rat A."/>
            <person name="Naranjo H.D."/>
            <person name="Lebbe L."/>
            <person name="Cnockaert M."/>
            <person name="Krigas N."/>
            <person name="Grigoriadou K."/>
            <person name="Maloupa E."/>
            <person name="Willems A."/>
        </authorList>
    </citation>
    <scope>NUCLEOTIDE SEQUENCE</scope>
    <source>
        <strain evidence="11">LMG 28251</strain>
    </source>
</reference>
<organism evidence="11 12">
    <name type="scientific">Plastoroseomonas arctica</name>
    <dbReference type="NCBI Taxonomy" id="1509237"/>
    <lineage>
        <taxon>Bacteria</taxon>
        <taxon>Pseudomonadati</taxon>
        <taxon>Pseudomonadota</taxon>
        <taxon>Alphaproteobacteria</taxon>
        <taxon>Acetobacterales</taxon>
        <taxon>Acetobacteraceae</taxon>
        <taxon>Plastoroseomonas</taxon>
    </lineage>
</organism>
<evidence type="ECO:0000256" key="2">
    <source>
        <dbReference type="ARBA" id="ARBA00005684"/>
    </source>
</evidence>
<evidence type="ECO:0000313" key="12">
    <source>
        <dbReference type="Proteomes" id="UP001196068"/>
    </source>
</evidence>
<name>A0AAF1KNI4_9PROT</name>
<dbReference type="NCBIfam" id="TIGR00217">
    <property type="entry name" value="malQ"/>
    <property type="match status" value="1"/>
</dbReference>
<accession>A0AAF1KNI4</accession>
<evidence type="ECO:0000313" key="11">
    <source>
        <dbReference type="EMBL" id="MBR0654628.1"/>
    </source>
</evidence>
<reference evidence="11" key="1">
    <citation type="submission" date="2020-01" db="EMBL/GenBank/DDBJ databases">
        <authorList>
            <person name="Rat A."/>
        </authorList>
    </citation>
    <scope>NUCLEOTIDE SEQUENCE</scope>
    <source>
        <strain evidence="11">LMG 28251</strain>
    </source>
</reference>
<evidence type="ECO:0000256" key="8">
    <source>
        <dbReference type="ARBA" id="ARBA00031423"/>
    </source>
</evidence>
<keyword evidence="12" id="KW-1185">Reference proteome</keyword>
<evidence type="ECO:0000256" key="3">
    <source>
        <dbReference type="ARBA" id="ARBA00012560"/>
    </source>
</evidence>
<dbReference type="InterPro" id="IPR017853">
    <property type="entry name" value="GH"/>
</dbReference>
<keyword evidence="7 10" id="KW-0119">Carbohydrate metabolism</keyword>
<dbReference type="RefSeq" id="WP_211873452.1">
    <property type="nucleotide sequence ID" value="NZ_JAAEDH010000005.1"/>
</dbReference>
<evidence type="ECO:0000256" key="6">
    <source>
        <dbReference type="ARBA" id="ARBA00022679"/>
    </source>
</evidence>
<dbReference type="EMBL" id="JAAEDH010000005">
    <property type="protein sequence ID" value="MBR0654628.1"/>
    <property type="molecule type" value="Genomic_DNA"/>
</dbReference>
<proteinExistence type="inferred from homology"/>
<evidence type="ECO:0000256" key="10">
    <source>
        <dbReference type="RuleBase" id="RU361207"/>
    </source>
</evidence>
<keyword evidence="6 10" id="KW-0808">Transferase</keyword>
<evidence type="ECO:0000256" key="7">
    <source>
        <dbReference type="ARBA" id="ARBA00023277"/>
    </source>
</evidence>
<protein>
    <recommendedName>
        <fullName evidence="4 10">4-alpha-glucanotransferase</fullName>
        <ecNumber evidence="3 10">2.4.1.25</ecNumber>
    </recommendedName>
    <alternativeName>
        <fullName evidence="8 10">Amylomaltase</fullName>
    </alternativeName>
    <alternativeName>
        <fullName evidence="9 10">Disproportionating enzyme</fullName>
    </alternativeName>
</protein>
<dbReference type="Gene3D" id="3.20.20.80">
    <property type="entry name" value="Glycosidases"/>
    <property type="match status" value="1"/>
</dbReference>
<dbReference type="Pfam" id="PF02446">
    <property type="entry name" value="Glyco_hydro_77"/>
    <property type="match status" value="1"/>
</dbReference>
<dbReference type="PANTHER" id="PTHR32438">
    <property type="entry name" value="4-ALPHA-GLUCANOTRANSFERASE DPE1, CHLOROPLASTIC/AMYLOPLASTIC"/>
    <property type="match status" value="1"/>
</dbReference>
<dbReference type="Proteomes" id="UP001196068">
    <property type="component" value="Unassembled WGS sequence"/>
</dbReference>
<keyword evidence="5 10" id="KW-0328">Glycosyltransferase</keyword>
<evidence type="ECO:0000256" key="4">
    <source>
        <dbReference type="ARBA" id="ARBA00020295"/>
    </source>
</evidence>
<dbReference type="GO" id="GO:0004134">
    <property type="term" value="F:4-alpha-glucanotransferase activity"/>
    <property type="evidence" value="ECO:0007669"/>
    <property type="project" value="UniProtKB-EC"/>
</dbReference>